<reference evidence="2 3" key="1">
    <citation type="submission" date="2019-12" db="EMBL/GenBank/DDBJ databases">
        <title>Genomic-based taxomic classification of the family Erythrobacteraceae.</title>
        <authorList>
            <person name="Xu L."/>
        </authorList>
    </citation>
    <scope>NUCLEOTIDE SEQUENCE [LARGE SCALE GENOMIC DNA]</scope>
    <source>
        <strain evidence="2 3">MCCC 1A09962</strain>
    </source>
</reference>
<name>A0A844ZDJ6_9SPHN</name>
<organism evidence="2 3">
    <name type="scientific">Parapontixanthobacter aurantiacus</name>
    <dbReference type="NCBI Taxonomy" id="1463599"/>
    <lineage>
        <taxon>Bacteria</taxon>
        <taxon>Pseudomonadati</taxon>
        <taxon>Pseudomonadota</taxon>
        <taxon>Alphaproteobacteria</taxon>
        <taxon>Sphingomonadales</taxon>
        <taxon>Erythrobacteraceae</taxon>
        <taxon>Parapontixanthobacter</taxon>
    </lineage>
</organism>
<dbReference type="Pfam" id="PF02195">
    <property type="entry name" value="ParB_N"/>
    <property type="match status" value="1"/>
</dbReference>
<dbReference type="SMART" id="SM00470">
    <property type="entry name" value="ParB"/>
    <property type="match status" value="1"/>
</dbReference>
<dbReference type="InterPro" id="IPR050336">
    <property type="entry name" value="Chromosome_partition/occlusion"/>
</dbReference>
<dbReference type="AlphaFoldDB" id="A0A844ZDJ6"/>
<dbReference type="Pfam" id="PF07506">
    <property type="entry name" value="RepB"/>
    <property type="match status" value="1"/>
</dbReference>
<dbReference type="GO" id="GO:0007059">
    <property type="term" value="P:chromosome segregation"/>
    <property type="evidence" value="ECO:0007669"/>
    <property type="project" value="TreeGrafter"/>
</dbReference>
<keyword evidence="3" id="KW-1185">Reference proteome</keyword>
<dbReference type="InterPro" id="IPR036086">
    <property type="entry name" value="ParB/Sulfiredoxin_sf"/>
</dbReference>
<evidence type="ECO:0000313" key="3">
    <source>
        <dbReference type="Proteomes" id="UP000433104"/>
    </source>
</evidence>
<dbReference type="EMBL" id="WTYW01000003">
    <property type="protein sequence ID" value="MXO86611.1"/>
    <property type="molecule type" value="Genomic_DNA"/>
</dbReference>
<dbReference type="Gene3D" id="3.90.1530.30">
    <property type="match status" value="1"/>
</dbReference>
<dbReference type="InterPro" id="IPR003115">
    <property type="entry name" value="ParB_N"/>
</dbReference>
<feature type="domain" description="ParB-like N-terminal" evidence="1">
    <location>
        <begin position="14"/>
        <end position="106"/>
    </location>
</feature>
<dbReference type="GO" id="GO:0005694">
    <property type="term" value="C:chromosome"/>
    <property type="evidence" value="ECO:0007669"/>
    <property type="project" value="TreeGrafter"/>
</dbReference>
<dbReference type="PANTHER" id="PTHR33375">
    <property type="entry name" value="CHROMOSOME-PARTITIONING PROTEIN PARB-RELATED"/>
    <property type="match status" value="1"/>
</dbReference>
<dbReference type="OrthoDB" id="7632576at2"/>
<dbReference type="RefSeq" id="WP_160683881.1">
    <property type="nucleotide sequence ID" value="NZ_WTYW01000003.1"/>
</dbReference>
<sequence length="300" mass="33880">MTKPIKIAFDQDVITLPIEKLLPTKALPKTLQQSVKYSRISASISEVGIIEPLSVARQKGGAYLLLDGHVRLAALREQGISEVPCIIAHDDESFTYNKRVNRLAVIQEHYMIVRALDRGVSEEKLARALNVDIKVIRNRRHLLRGISDDVAELLKDKQVGHVAFQKLRKMKPLRQLEVAELMVSANNFTSSYAKALLATTKPEDLLNPDEQRKATGLSTEQMERLEREMSELSTDYKELEMSYGDDMLVLVVASGFLERLLGKREIERFLETRHPEILENFRSVVQATSLDQSTATGRAT</sequence>
<evidence type="ECO:0000313" key="2">
    <source>
        <dbReference type="EMBL" id="MXO86611.1"/>
    </source>
</evidence>
<protein>
    <submittedName>
        <fullName evidence="2">Chromosome partitioning protein ParB</fullName>
    </submittedName>
</protein>
<dbReference type="PANTHER" id="PTHR33375:SF1">
    <property type="entry name" value="CHROMOSOME-PARTITIONING PROTEIN PARB-RELATED"/>
    <property type="match status" value="1"/>
</dbReference>
<dbReference type="SUPFAM" id="SSF110849">
    <property type="entry name" value="ParB/Sulfiredoxin"/>
    <property type="match status" value="1"/>
</dbReference>
<dbReference type="SUPFAM" id="SSF109709">
    <property type="entry name" value="KorB DNA-binding domain-like"/>
    <property type="match status" value="1"/>
</dbReference>
<accession>A0A844ZDJ6</accession>
<dbReference type="InterPro" id="IPR011111">
    <property type="entry name" value="Plasmid_RepB"/>
</dbReference>
<gene>
    <name evidence="2" type="ORF">GRI38_11305</name>
</gene>
<dbReference type="Proteomes" id="UP000433104">
    <property type="component" value="Unassembled WGS sequence"/>
</dbReference>
<proteinExistence type="predicted"/>
<evidence type="ECO:0000259" key="1">
    <source>
        <dbReference type="SMART" id="SM00470"/>
    </source>
</evidence>
<comment type="caution">
    <text evidence="2">The sequence shown here is derived from an EMBL/GenBank/DDBJ whole genome shotgun (WGS) entry which is preliminary data.</text>
</comment>
<dbReference type="Gene3D" id="1.10.10.2830">
    <property type="match status" value="1"/>
</dbReference>